<evidence type="ECO:0000256" key="2">
    <source>
        <dbReference type="ARBA" id="ARBA00007015"/>
    </source>
</evidence>
<evidence type="ECO:0000256" key="5">
    <source>
        <dbReference type="ARBA" id="ARBA00022989"/>
    </source>
</evidence>
<feature type="transmembrane region" description="Helical" evidence="7">
    <location>
        <begin position="130"/>
        <end position="149"/>
    </location>
</feature>
<keyword evidence="4 7" id="KW-0812">Transmembrane</keyword>
<evidence type="ECO:0000256" key="3">
    <source>
        <dbReference type="ARBA" id="ARBA00022448"/>
    </source>
</evidence>
<feature type="transmembrane region" description="Helical" evidence="7">
    <location>
        <begin position="60"/>
        <end position="78"/>
    </location>
</feature>
<dbReference type="GO" id="GO:0016020">
    <property type="term" value="C:membrane"/>
    <property type="evidence" value="ECO:0007669"/>
    <property type="project" value="UniProtKB-SubCell"/>
</dbReference>
<evidence type="ECO:0000256" key="6">
    <source>
        <dbReference type="ARBA" id="ARBA00023136"/>
    </source>
</evidence>
<evidence type="ECO:0000313" key="8">
    <source>
        <dbReference type="EMBL" id="PON68658.1"/>
    </source>
</evidence>
<comment type="similarity">
    <text evidence="2">Belongs to the major facilitator superfamily. Folate-biopterin transporter (TC 2.A.71) family.</text>
</comment>
<evidence type="ECO:0000256" key="4">
    <source>
        <dbReference type="ARBA" id="ARBA00022692"/>
    </source>
</evidence>
<feature type="transmembrane region" description="Helical" evidence="7">
    <location>
        <begin position="98"/>
        <end position="118"/>
    </location>
</feature>
<dbReference type="STRING" id="63057.A0A2P5D610"/>
<comment type="subcellular location">
    <subcellularLocation>
        <location evidence="1">Membrane</location>
        <topology evidence="1">Multi-pass membrane protein</topology>
    </subcellularLocation>
</comment>
<dbReference type="SUPFAM" id="SSF103473">
    <property type="entry name" value="MFS general substrate transporter"/>
    <property type="match status" value="1"/>
</dbReference>
<dbReference type="Gene3D" id="1.20.1250.20">
    <property type="entry name" value="MFS general substrate transporter like domains"/>
    <property type="match status" value="1"/>
</dbReference>
<dbReference type="InterPro" id="IPR036259">
    <property type="entry name" value="MFS_trans_sf"/>
</dbReference>
<name>A0A2P5D610_TREOI</name>
<dbReference type="Proteomes" id="UP000237000">
    <property type="component" value="Unassembled WGS sequence"/>
</dbReference>
<evidence type="ECO:0000256" key="7">
    <source>
        <dbReference type="SAM" id="Phobius"/>
    </source>
</evidence>
<feature type="transmembrane region" description="Helical" evidence="7">
    <location>
        <begin position="155"/>
        <end position="176"/>
    </location>
</feature>
<proteinExistence type="inferred from homology"/>
<accession>A0A2P5D610</accession>
<keyword evidence="3" id="KW-0813">Transport</keyword>
<keyword evidence="9" id="KW-1185">Reference proteome</keyword>
<comment type="caution">
    <text evidence="8">The sequence shown here is derived from an EMBL/GenBank/DDBJ whole genome shotgun (WGS) entry which is preliminary data.</text>
</comment>
<evidence type="ECO:0000313" key="9">
    <source>
        <dbReference type="Proteomes" id="UP000237000"/>
    </source>
</evidence>
<evidence type="ECO:0000256" key="1">
    <source>
        <dbReference type="ARBA" id="ARBA00004141"/>
    </source>
</evidence>
<dbReference type="Pfam" id="PF03092">
    <property type="entry name" value="BT1"/>
    <property type="match status" value="1"/>
</dbReference>
<dbReference type="InterPro" id="IPR039309">
    <property type="entry name" value="BT1"/>
</dbReference>
<keyword evidence="6 7" id="KW-0472">Membrane</keyword>
<dbReference type="AlphaFoldDB" id="A0A2P5D610"/>
<dbReference type="PANTHER" id="PTHR31585:SF44">
    <property type="entry name" value="FOLATE-BIOPTERIN TRANSPORTER 6-RELATED"/>
    <property type="match status" value="1"/>
</dbReference>
<protein>
    <submittedName>
        <fullName evidence="8">Folate-biopterin transporter</fullName>
    </submittedName>
</protein>
<dbReference type="PANTHER" id="PTHR31585">
    <property type="entry name" value="FOLATE-BIOPTERIN TRANSPORTER 1, CHLOROPLASTIC"/>
    <property type="match status" value="1"/>
</dbReference>
<dbReference type="EMBL" id="JXTC01000293">
    <property type="protein sequence ID" value="PON68658.1"/>
    <property type="molecule type" value="Genomic_DNA"/>
</dbReference>
<reference evidence="9" key="1">
    <citation type="submission" date="2016-06" db="EMBL/GenBank/DDBJ databases">
        <title>Parallel loss of symbiosis genes in relatives of nitrogen-fixing non-legume Parasponia.</title>
        <authorList>
            <person name="Van Velzen R."/>
            <person name="Holmer R."/>
            <person name="Bu F."/>
            <person name="Rutten L."/>
            <person name="Van Zeijl A."/>
            <person name="Liu W."/>
            <person name="Santuari L."/>
            <person name="Cao Q."/>
            <person name="Sharma T."/>
            <person name="Shen D."/>
            <person name="Roswanjaya Y."/>
            <person name="Wardhani T."/>
            <person name="Kalhor M.S."/>
            <person name="Jansen J."/>
            <person name="Van den Hoogen J."/>
            <person name="Gungor B."/>
            <person name="Hartog M."/>
            <person name="Hontelez J."/>
            <person name="Verver J."/>
            <person name="Yang W.-C."/>
            <person name="Schijlen E."/>
            <person name="Repin R."/>
            <person name="Schilthuizen M."/>
            <person name="Schranz E."/>
            <person name="Heidstra R."/>
            <person name="Miyata K."/>
            <person name="Fedorova E."/>
            <person name="Kohlen W."/>
            <person name="Bisseling T."/>
            <person name="Smit S."/>
            <person name="Geurts R."/>
        </authorList>
    </citation>
    <scope>NUCLEOTIDE SEQUENCE [LARGE SCALE GENOMIC DNA]</scope>
    <source>
        <strain evidence="9">cv. RG33-2</strain>
    </source>
</reference>
<dbReference type="InParanoid" id="A0A2P5D610"/>
<dbReference type="OrthoDB" id="754047at2759"/>
<gene>
    <name evidence="8" type="ORF">TorRG33x02_261380</name>
</gene>
<organism evidence="8 9">
    <name type="scientific">Trema orientale</name>
    <name type="common">Charcoal tree</name>
    <name type="synonym">Celtis orientalis</name>
    <dbReference type="NCBI Taxonomy" id="63057"/>
    <lineage>
        <taxon>Eukaryota</taxon>
        <taxon>Viridiplantae</taxon>
        <taxon>Streptophyta</taxon>
        <taxon>Embryophyta</taxon>
        <taxon>Tracheophyta</taxon>
        <taxon>Spermatophyta</taxon>
        <taxon>Magnoliopsida</taxon>
        <taxon>eudicotyledons</taxon>
        <taxon>Gunneridae</taxon>
        <taxon>Pentapetalae</taxon>
        <taxon>rosids</taxon>
        <taxon>fabids</taxon>
        <taxon>Rosales</taxon>
        <taxon>Cannabaceae</taxon>
        <taxon>Trema</taxon>
    </lineage>
</organism>
<keyword evidence="5 7" id="KW-1133">Transmembrane helix</keyword>
<sequence length="229" mass="24631">MEYSNETCDILEHHNSNQISSVQPIITTATTTSDYHPFLKLIFQPLQWLQLLSSQLRPSFVLGVILVYGLNQGFTGSFGKVVGDYYYKDVQRVQPSAIQLYGGLFAIPWVLKPIWGLMTDVFPVKGYRRRPYFVLAGLVGAFSAAIMALGGRLALVAALICSMGISAAAAIADVTIDACIARNSIEVTALAPDLQSLCGFCSSAGALIGYSTSGFLAHLLGPQVRTSMA</sequence>